<dbReference type="Proteomes" id="UP001177023">
    <property type="component" value="Unassembled WGS sequence"/>
</dbReference>
<keyword evidence="3" id="KW-1185">Reference proteome</keyword>
<name>A0AA36CP30_9BILA</name>
<feature type="signal peptide" evidence="1">
    <location>
        <begin position="1"/>
        <end position="20"/>
    </location>
</feature>
<feature type="non-terminal residue" evidence="2">
    <location>
        <position position="126"/>
    </location>
</feature>
<dbReference type="AlphaFoldDB" id="A0AA36CP30"/>
<evidence type="ECO:0008006" key="4">
    <source>
        <dbReference type="Google" id="ProtNLM"/>
    </source>
</evidence>
<evidence type="ECO:0000313" key="2">
    <source>
        <dbReference type="EMBL" id="CAJ0572400.1"/>
    </source>
</evidence>
<comment type="caution">
    <text evidence="2">The sequence shown here is derived from an EMBL/GenBank/DDBJ whole genome shotgun (WGS) entry which is preliminary data.</text>
</comment>
<keyword evidence="1" id="KW-0732">Signal</keyword>
<evidence type="ECO:0000313" key="3">
    <source>
        <dbReference type="Proteomes" id="UP001177023"/>
    </source>
</evidence>
<feature type="chain" id="PRO_5041280425" description="UPAR/Ly6 domain-containing protein" evidence="1">
    <location>
        <begin position="21"/>
        <end position="126"/>
    </location>
</feature>
<protein>
    <recommendedName>
        <fullName evidence="4">UPAR/Ly6 domain-containing protein</fullName>
    </recommendedName>
</protein>
<dbReference type="EMBL" id="CATQJA010002597">
    <property type="protein sequence ID" value="CAJ0572400.1"/>
    <property type="molecule type" value="Genomic_DNA"/>
</dbReference>
<sequence>MHRWTALAAVMVTIFAVASGQTIQCLKGEVAGAITTSQIAAAVLCGNCAYCLKLDGQRGGQTYQYRDCGCLNQYQYTCSSTATIQNPSVSGFTGSAYCCNGNSCNSGSSMSVMLGLVGVGLTALFR</sequence>
<proteinExistence type="predicted"/>
<accession>A0AA36CP30</accession>
<gene>
    <name evidence="2" type="ORF">MSPICULIGERA_LOCUS10788</name>
</gene>
<reference evidence="2" key="1">
    <citation type="submission" date="2023-06" db="EMBL/GenBank/DDBJ databases">
        <authorList>
            <person name="Delattre M."/>
        </authorList>
    </citation>
    <scope>NUCLEOTIDE SEQUENCE</scope>
    <source>
        <strain evidence="2">AF72</strain>
    </source>
</reference>
<evidence type="ECO:0000256" key="1">
    <source>
        <dbReference type="SAM" id="SignalP"/>
    </source>
</evidence>
<organism evidence="2 3">
    <name type="scientific">Mesorhabditis spiculigera</name>
    <dbReference type="NCBI Taxonomy" id="96644"/>
    <lineage>
        <taxon>Eukaryota</taxon>
        <taxon>Metazoa</taxon>
        <taxon>Ecdysozoa</taxon>
        <taxon>Nematoda</taxon>
        <taxon>Chromadorea</taxon>
        <taxon>Rhabditida</taxon>
        <taxon>Rhabditina</taxon>
        <taxon>Rhabditomorpha</taxon>
        <taxon>Rhabditoidea</taxon>
        <taxon>Rhabditidae</taxon>
        <taxon>Mesorhabditinae</taxon>
        <taxon>Mesorhabditis</taxon>
    </lineage>
</organism>